<sequence>MTGEQFDVLTILLGGDPDSPANHAARAVLVDGMTQADAMRFTGATRSTVHDAVKRYGSRDELIRGAYLSKSQSE</sequence>
<gene>
    <name evidence="3" type="ORF">AWB69_02805</name>
</gene>
<evidence type="ECO:0000313" key="4">
    <source>
        <dbReference type="Proteomes" id="UP000054683"/>
    </source>
</evidence>
<dbReference type="AlphaFoldDB" id="A0A158GKB9"/>
<name>A0A158GKB9_9BURK</name>
<reference evidence="3 4" key="1">
    <citation type="submission" date="2016-01" db="EMBL/GenBank/DDBJ databases">
        <authorList>
            <person name="Oliw E.H."/>
        </authorList>
    </citation>
    <scope>NUCLEOTIDE SEQUENCE [LARGE SCALE GENOMIC DNA]</scope>
    <source>
        <strain evidence="3">LMG 27134</strain>
    </source>
</reference>
<organism evidence="3 4">
    <name type="scientific">Caballeronia udeis</name>
    <dbReference type="NCBI Taxonomy" id="1232866"/>
    <lineage>
        <taxon>Bacteria</taxon>
        <taxon>Pseudomonadati</taxon>
        <taxon>Pseudomonadota</taxon>
        <taxon>Betaproteobacteria</taxon>
        <taxon>Burkholderiales</taxon>
        <taxon>Burkholderiaceae</taxon>
        <taxon>Caballeronia</taxon>
    </lineage>
</organism>
<dbReference type="InterPro" id="IPR053721">
    <property type="entry name" value="Fimbrial_Adhesin_Reg"/>
</dbReference>
<accession>A0A158GKB9</accession>
<dbReference type="Gene3D" id="1.10.10.2690">
    <property type="match status" value="1"/>
</dbReference>
<dbReference type="EMBL" id="FCOK02000015">
    <property type="protein sequence ID" value="SAL32327.1"/>
    <property type="molecule type" value="Genomic_DNA"/>
</dbReference>
<protein>
    <recommendedName>
        <fullName evidence="5">TrfB transcriptional repressor protein domain-containing protein</fullName>
    </recommendedName>
</protein>
<dbReference type="Proteomes" id="UP000054683">
    <property type="component" value="Unassembled WGS sequence"/>
</dbReference>
<proteinExistence type="predicted"/>
<evidence type="ECO:0008006" key="5">
    <source>
        <dbReference type="Google" id="ProtNLM"/>
    </source>
</evidence>
<keyword evidence="1" id="KW-0805">Transcription regulation</keyword>
<keyword evidence="2" id="KW-0804">Transcription</keyword>
<evidence type="ECO:0000256" key="1">
    <source>
        <dbReference type="ARBA" id="ARBA00023015"/>
    </source>
</evidence>
<evidence type="ECO:0000256" key="2">
    <source>
        <dbReference type="ARBA" id="ARBA00023163"/>
    </source>
</evidence>
<evidence type="ECO:0000313" key="3">
    <source>
        <dbReference type="EMBL" id="SAL32327.1"/>
    </source>
</evidence>